<reference evidence="7" key="1">
    <citation type="journal article" date="2019" name="Int. J. Syst. Evol. Microbiol.">
        <title>The Global Catalogue of Microorganisms (GCM) 10K type strain sequencing project: providing services to taxonomists for standard genome sequencing and annotation.</title>
        <authorList>
            <consortium name="The Broad Institute Genomics Platform"/>
            <consortium name="The Broad Institute Genome Sequencing Center for Infectious Disease"/>
            <person name="Wu L."/>
            <person name="Ma J."/>
        </authorList>
    </citation>
    <scope>NUCLEOTIDE SEQUENCE [LARGE SCALE GENOMIC DNA]</scope>
    <source>
        <strain evidence="7">CGMCC 4.7192</strain>
    </source>
</reference>
<dbReference type="PANTHER" id="PTHR30537:SF26">
    <property type="entry name" value="GLYCINE CLEAVAGE SYSTEM TRANSCRIPTIONAL ACTIVATOR"/>
    <property type="match status" value="1"/>
</dbReference>
<sequence>MNWLRAFEASARHLSFTGAARELNMTQSAVSQQIKSLEQHLGHPMFIRQPRTLHLTEAGERYLPVIQDAFERLQSGTQSLTGGEGHQRLTIQCNMAFSIFWLAPRLPKLLDKHPWLSVNVVPEIWTTQTEPSASVVIRYGRSDVASTGENSRAERLSQGNFYPVCTPELTANADWRKDRLFDCSAVFCSWETWLSDQGLRLPSNQRVNLTSTYSITLTAAVNGAGLALGHDVLVQDMIDQGRLVKPFAHSVPMQEAYFLMIPARHSQTYASHAFIDWIQGEFV</sequence>
<accession>A0ABW5BM58</accession>
<keyword evidence="2" id="KW-0805">Transcription regulation</keyword>
<protein>
    <submittedName>
        <fullName evidence="6">LysR family transcriptional regulator</fullName>
    </submittedName>
</protein>
<dbReference type="PROSITE" id="PS50931">
    <property type="entry name" value="HTH_LYSR"/>
    <property type="match status" value="1"/>
</dbReference>
<dbReference type="EMBL" id="JBHUII010000004">
    <property type="protein sequence ID" value="MFD2205820.1"/>
    <property type="molecule type" value="Genomic_DNA"/>
</dbReference>
<dbReference type="Gene3D" id="1.10.10.10">
    <property type="entry name" value="Winged helix-like DNA-binding domain superfamily/Winged helix DNA-binding domain"/>
    <property type="match status" value="1"/>
</dbReference>
<dbReference type="InterPro" id="IPR005119">
    <property type="entry name" value="LysR_subst-bd"/>
</dbReference>
<evidence type="ECO:0000313" key="7">
    <source>
        <dbReference type="Proteomes" id="UP001597294"/>
    </source>
</evidence>
<evidence type="ECO:0000313" key="6">
    <source>
        <dbReference type="EMBL" id="MFD2205820.1"/>
    </source>
</evidence>
<evidence type="ECO:0000256" key="3">
    <source>
        <dbReference type="ARBA" id="ARBA00023125"/>
    </source>
</evidence>
<feature type="domain" description="HTH lysR-type" evidence="5">
    <location>
        <begin position="1"/>
        <end position="56"/>
    </location>
</feature>
<comment type="caution">
    <text evidence="6">The sequence shown here is derived from an EMBL/GenBank/DDBJ whole genome shotgun (WGS) entry which is preliminary data.</text>
</comment>
<dbReference type="Pfam" id="PF00126">
    <property type="entry name" value="HTH_1"/>
    <property type="match status" value="1"/>
</dbReference>
<dbReference type="Gene3D" id="3.40.190.10">
    <property type="entry name" value="Periplasmic binding protein-like II"/>
    <property type="match status" value="2"/>
</dbReference>
<dbReference type="RefSeq" id="WP_380250800.1">
    <property type="nucleotide sequence ID" value="NZ_JBHUII010000004.1"/>
</dbReference>
<keyword evidence="4" id="KW-0804">Transcription</keyword>
<dbReference type="PANTHER" id="PTHR30537">
    <property type="entry name" value="HTH-TYPE TRANSCRIPTIONAL REGULATOR"/>
    <property type="match status" value="1"/>
</dbReference>
<proteinExistence type="inferred from homology"/>
<evidence type="ECO:0000256" key="1">
    <source>
        <dbReference type="ARBA" id="ARBA00009437"/>
    </source>
</evidence>
<dbReference type="InterPro" id="IPR036390">
    <property type="entry name" value="WH_DNA-bd_sf"/>
</dbReference>
<dbReference type="SUPFAM" id="SSF46785">
    <property type="entry name" value="Winged helix' DNA-binding domain"/>
    <property type="match status" value="1"/>
</dbReference>
<organism evidence="6 7">
    <name type="scientific">Kiloniella antarctica</name>
    <dbReference type="NCBI Taxonomy" id="1550907"/>
    <lineage>
        <taxon>Bacteria</taxon>
        <taxon>Pseudomonadati</taxon>
        <taxon>Pseudomonadota</taxon>
        <taxon>Alphaproteobacteria</taxon>
        <taxon>Rhodospirillales</taxon>
        <taxon>Kiloniellaceae</taxon>
        <taxon>Kiloniella</taxon>
    </lineage>
</organism>
<keyword evidence="3" id="KW-0238">DNA-binding</keyword>
<evidence type="ECO:0000259" key="5">
    <source>
        <dbReference type="PROSITE" id="PS50931"/>
    </source>
</evidence>
<dbReference type="PRINTS" id="PR00039">
    <property type="entry name" value="HTHLYSR"/>
</dbReference>
<dbReference type="Proteomes" id="UP001597294">
    <property type="component" value="Unassembled WGS sequence"/>
</dbReference>
<evidence type="ECO:0000256" key="4">
    <source>
        <dbReference type="ARBA" id="ARBA00023163"/>
    </source>
</evidence>
<dbReference type="Pfam" id="PF03466">
    <property type="entry name" value="LysR_substrate"/>
    <property type="match status" value="1"/>
</dbReference>
<evidence type="ECO:0000256" key="2">
    <source>
        <dbReference type="ARBA" id="ARBA00023015"/>
    </source>
</evidence>
<name>A0ABW5BM58_9PROT</name>
<gene>
    <name evidence="6" type="ORF">ACFSKO_09370</name>
</gene>
<comment type="similarity">
    <text evidence="1">Belongs to the LysR transcriptional regulatory family.</text>
</comment>
<dbReference type="InterPro" id="IPR000847">
    <property type="entry name" value="LysR_HTH_N"/>
</dbReference>
<dbReference type="InterPro" id="IPR036388">
    <property type="entry name" value="WH-like_DNA-bd_sf"/>
</dbReference>
<dbReference type="SUPFAM" id="SSF53850">
    <property type="entry name" value="Periplasmic binding protein-like II"/>
    <property type="match status" value="1"/>
</dbReference>
<dbReference type="InterPro" id="IPR058163">
    <property type="entry name" value="LysR-type_TF_proteobact-type"/>
</dbReference>
<keyword evidence="7" id="KW-1185">Reference proteome</keyword>